<gene>
    <name evidence="8" type="ORF">SAMN05660841_01926</name>
</gene>
<evidence type="ECO:0000256" key="4">
    <source>
        <dbReference type="ARBA" id="ARBA00023136"/>
    </source>
</evidence>
<organism evidence="8 9">
    <name type="scientific">Sphingobacterium nematocida</name>
    <dbReference type="NCBI Taxonomy" id="1513896"/>
    <lineage>
        <taxon>Bacteria</taxon>
        <taxon>Pseudomonadati</taxon>
        <taxon>Bacteroidota</taxon>
        <taxon>Sphingobacteriia</taxon>
        <taxon>Sphingobacteriales</taxon>
        <taxon>Sphingobacteriaceae</taxon>
        <taxon>Sphingobacterium</taxon>
    </lineage>
</organism>
<dbReference type="STRING" id="1513896.SAMN05660841_01926"/>
<evidence type="ECO:0000259" key="7">
    <source>
        <dbReference type="Pfam" id="PF14322"/>
    </source>
</evidence>
<keyword evidence="5" id="KW-0998">Cell outer membrane</keyword>
<sequence length="483" mass="55537">MAIVLTLTGCSKFLDVKPLDSIMEDELFSSIKGFNTAINGVYSELNTPAIYGENLSVGLLDVMAQYYDVSTTAEHQFRYFNTYNYADSEFKKKNEEIWQKMYSLIVNLNAIVLNSDKQETMLGNTYYHLFKGEALAMRAYLHFDLLRLYGSTYSEDKDKKVIPYVIVTDREVQPLLSNSELLNKVIEDLLQAKDLLAKVDPILTEGVLNQEGTQNNYLNYRQYRMNYFAVCGLLARVYLWAGDTVNANKYAVEVISQGQKVDAEIFKFVTSDAVKNRPNYPDRVFSGEVMFALYNSDRVNLYNRLFNYSLNPVAQLTFVGTLDDGRFKVLYPEENDYRHVSHWAKGYANNRDILYFAKFAPVSDNNGISNAYKFMMPLMRISEMYLIAAETATLLTEGTQYFNKVGVHRGSPEQTFQTREELNAAIQNEYLREFIGEGQTYYYFKRLNKVAIPSPVRPGIDVVQMDKVNYIMPLPDSEISQRN</sequence>
<dbReference type="GO" id="GO:0009279">
    <property type="term" value="C:cell outer membrane"/>
    <property type="evidence" value="ECO:0007669"/>
    <property type="project" value="UniProtKB-SubCell"/>
</dbReference>
<proteinExistence type="inferred from homology"/>
<evidence type="ECO:0000313" key="8">
    <source>
        <dbReference type="EMBL" id="SKB70365.1"/>
    </source>
</evidence>
<comment type="subcellular location">
    <subcellularLocation>
        <location evidence="1">Cell outer membrane</location>
    </subcellularLocation>
</comment>
<evidence type="ECO:0000256" key="2">
    <source>
        <dbReference type="ARBA" id="ARBA00006275"/>
    </source>
</evidence>
<comment type="similarity">
    <text evidence="2">Belongs to the SusD family.</text>
</comment>
<dbReference type="Pfam" id="PF07980">
    <property type="entry name" value="SusD_RagB"/>
    <property type="match status" value="1"/>
</dbReference>
<evidence type="ECO:0000256" key="3">
    <source>
        <dbReference type="ARBA" id="ARBA00022729"/>
    </source>
</evidence>
<dbReference type="AlphaFoldDB" id="A0A1T5DF99"/>
<dbReference type="InterPro" id="IPR033985">
    <property type="entry name" value="SusD-like_N"/>
</dbReference>
<dbReference type="Pfam" id="PF14322">
    <property type="entry name" value="SusD-like_3"/>
    <property type="match status" value="1"/>
</dbReference>
<keyword evidence="9" id="KW-1185">Reference proteome</keyword>
<evidence type="ECO:0000256" key="1">
    <source>
        <dbReference type="ARBA" id="ARBA00004442"/>
    </source>
</evidence>
<evidence type="ECO:0000313" key="9">
    <source>
        <dbReference type="Proteomes" id="UP000190150"/>
    </source>
</evidence>
<dbReference type="SUPFAM" id="SSF48452">
    <property type="entry name" value="TPR-like"/>
    <property type="match status" value="1"/>
</dbReference>
<accession>A0A1T5DF99</accession>
<reference evidence="9" key="1">
    <citation type="submission" date="2017-02" db="EMBL/GenBank/DDBJ databases">
        <authorList>
            <person name="Varghese N."/>
            <person name="Submissions S."/>
        </authorList>
    </citation>
    <scope>NUCLEOTIDE SEQUENCE [LARGE SCALE GENOMIC DNA]</scope>
    <source>
        <strain evidence="9">DSM 24091</strain>
    </source>
</reference>
<dbReference type="InterPro" id="IPR011990">
    <property type="entry name" value="TPR-like_helical_dom_sf"/>
</dbReference>
<evidence type="ECO:0000256" key="5">
    <source>
        <dbReference type="ARBA" id="ARBA00023237"/>
    </source>
</evidence>
<feature type="domain" description="SusD-like N-terminal" evidence="7">
    <location>
        <begin position="12"/>
        <end position="198"/>
    </location>
</feature>
<protein>
    <submittedName>
        <fullName evidence="8">SusD family protein</fullName>
    </submittedName>
</protein>
<dbReference type="InterPro" id="IPR012944">
    <property type="entry name" value="SusD_RagB_dom"/>
</dbReference>
<feature type="domain" description="RagB/SusD" evidence="6">
    <location>
        <begin position="349"/>
        <end position="446"/>
    </location>
</feature>
<keyword evidence="4" id="KW-0472">Membrane</keyword>
<keyword evidence="3" id="KW-0732">Signal</keyword>
<dbReference type="Proteomes" id="UP000190150">
    <property type="component" value="Unassembled WGS sequence"/>
</dbReference>
<name>A0A1T5DF99_9SPHI</name>
<evidence type="ECO:0000259" key="6">
    <source>
        <dbReference type="Pfam" id="PF07980"/>
    </source>
</evidence>
<dbReference type="EMBL" id="FUZF01000007">
    <property type="protein sequence ID" value="SKB70365.1"/>
    <property type="molecule type" value="Genomic_DNA"/>
</dbReference>
<dbReference type="Gene3D" id="1.25.40.390">
    <property type="match status" value="1"/>
</dbReference>